<feature type="compositionally biased region" description="Basic and acidic residues" evidence="10">
    <location>
        <begin position="111"/>
        <end position="130"/>
    </location>
</feature>
<dbReference type="SUPFAM" id="SSF52540">
    <property type="entry name" value="P-loop containing nucleoside triphosphate hydrolases"/>
    <property type="match status" value="1"/>
</dbReference>
<evidence type="ECO:0000256" key="10">
    <source>
        <dbReference type="SAM" id="MobiDB-lite"/>
    </source>
</evidence>
<evidence type="ECO:0000256" key="1">
    <source>
        <dbReference type="ARBA" id="ARBA00007733"/>
    </source>
</evidence>
<dbReference type="HAMAP" id="MF_00100_B">
    <property type="entry name" value="IF_2_B"/>
    <property type="match status" value="1"/>
</dbReference>
<keyword evidence="3 8" id="KW-0963">Cytoplasm</keyword>
<comment type="function">
    <text evidence="8 9">One of the essential components for the initiation of protein synthesis. Protects formylmethionyl-tRNA from spontaneous hydrolysis and promotes its binding to the 30S ribosomal subunits. Also involved in the hydrolysis of GTP during the formation of the 70S ribosomal complex.</text>
</comment>
<comment type="caution">
    <text evidence="8">Lacks conserved residue(s) required for the propagation of feature annotation.</text>
</comment>
<gene>
    <name evidence="8 12" type="primary">infB</name>
    <name evidence="12" type="ORF">PsB1_1164</name>
</gene>
<reference evidence="12" key="2">
    <citation type="journal article" date="2023" name="ISME Commun">
        <title>Characterization of a bloom-associated alphaproteobacterial lineage, 'Candidatus Phycosocius': insights into freshwater algal-bacterial interactions.</title>
        <authorList>
            <person name="Tanabe Y."/>
            <person name="Yamaguchi H."/>
            <person name="Yoshida M."/>
            <person name="Kai A."/>
            <person name="Okazaki Y."/>
        </authorList>
    </citation>
    <scope>NUCLEOTIDE SEQUENCE</scope>
    <source>
        <strain evidence="12">BOTRYCO-1</strain>
    </source>
</reference>
<dbReference type="InterPro" id="IPR000795">
    <property type="entry name" value="T_Tr_GTP-bd_dom"/>
</dbReference>
<dbReference type="PANTHER" id="PTHR43381">
    <property type="entry name" value="TRANSLATION INITIATION FACTOR IF-2-RELATED"/>
    <property type="match status" value="1"/>
</dbReference>
<keyword evidence="6 8" id="KW-0648">Protein biosynthesis</keyword>
<feature type="binding site" evidence="8">
    <location>
        <begin position="398"/>
        <end position="405"/>
    </location>
    <ligand>
        <name>GTP</name>
        <dbReference type="ChEBI" id="CHEBI:37565"/>
    </ligand>
</feature>
<evidence type="ECO:0000256" key="5">
    <source>
        <dbReference type="ARBA" id="ARBA00022741"/>
    </source>
</evidence>
<dbReference type="SUPFAM" id="SSF50447">
    <property type="entry name" value="Translation proteins"/>
    <property type="match status" value="2"/>
</dbReference>
<proteinExistence type="inferred from homology"/>
<dbReference type="GO" id="GO:0003743">
    <property type="term" value="F:translation initiation factor activity"/>
    <property type="evidence" value="ECO:0007669"/>
    <property type="project" value="UniProtKB-KW"/>
</dbReference>
<evidence type="ECO:0000259" key="11">
    <source>
        <dbReference type="PROSITE" id="PS51722"/>
    </source>
</evidence>
<keyword evidence="13" id="KW-1185">Reference proteome</keyword>
<dbReference type="InterPro" id="IPR027417">
    <property type="entry name" value="P-loop_NTPase"/>
</dbReference>
<feature type="binding site" evidence="8">
    <location>
        <begin position="445"/>
        <end position="449"/>
    </location>
    <ligand>
        <name>GTP</name>
        <dbReference type="ChEBI" id="CHEBI:37565"/>
    </ligand>
</feature>
<dbReference type="Pfam" id="PF00009">
    <property type="entry name" value="GTP_EFTU"/>
    <property type="match status" value="1"/>
</dbReference>
<comment type="similarity">
    <text evidence="1 8 9">Belongs to the TRAFAC class translation factor GTPase superfamily. Classic translation factor GTPase family. IF-2 subfamily.</text>
</comment>
<feature type="domain" description="Tr-type G" evidence="11">
    <location>
        <begin position="389"/>
        <end position="559"/>
    </location>
</feature>
<dbReference type="Pfam" id="PF04760">
    <property type="entry name" value="IF2_N"/>
    <property type="match status" value="1"/>
</dbReference>
<dbReference type="PROSITE" id="PS01176">
    <property type="entry name" value="IF2"/>
    <property type="match status" value="1"/>
</dbReference>
<dbReference type="Pfam" id="PF08364">
    <property type="entry name" value="IF2_assoc"/>
    <property type="match status" value="1"/>
</dbReference>
<dbReference type="Gene3D" id="3.40.50.10050">
    <property type="entry name" value="Translation initiation factor IF- 2, domain 3"/>
    <property type="match status" value="1"/>
</dbReference>
<feature type="compositionally biased region" description="Basic and acidic residues" evidence="10">
    <location>
        <begin position="138"/>
        <end position="170"/>
    </location>
</feature>
<feature type="region of interest" description="Disordered" evidence="10">
    <location>
        <begin position="272"/>
        <end position="292"/>
    </location>
</feature>
<sequence length="891" mass="96840">MSDGKDNDNSGGRKPLTLSRNVGAGTVRQSFSHGRTNQVVVEVKKKRTIGAGEALVSAGASTARKPAYAPPIRPTAPSSSDDPARAVTQGDLVEPREASTRSTKTLGLSESEMKARLAALERAREQEQARRQQQLAETEARKRREEGDRRRLEEERLAAEAEAQRKRLIEQEQQEVSASRSQALGETVESLGDNAPDFEPDERISLRSDVVEVGDGETAPGEEGEDGDLLSELGGRVKRQKVAVVRPAPVSRAKGAQQRRSGKLTITSALGDDSDRQRSLASVRRAREKERDRRLRMLKGQEQTKQVREVIVPEVITVAELANRMAERLTDVIKYLMKQGQMMKGADNLDADTAELIVTDFGHTVKRVAESDVEIGLEGEADTDTNQVPRPPVVTIMGHVDHGKTSLLDAIRSADTVKGEAGGITQHIGAYQVRLEGGDRVTFLDTPGHAAFSSMRARGAGITDVVVLVVAADDGVMPQTVEAISHAKAAGVPLIVAVNKIDKPEANPQKVLNELLQYEVLTEAVGGDTLWVPVSAKEGTNLNTLLESILLQSEVLDLRANPDRAAEGTVIEAKLDRGRGSVATVLVQRGTLKRGDLVVAGSQWGRVRALTDERGQSLQSAGPSQPVEILGLDGTPEPGDIMVVVENEARAREVTDYRIRMKREKIVVRQTARSGLEAMLARIKDAEVKEFPLIVKADVGGSAEAITAALERLATDEVRAKVIHQAVGGITESDVLLAKSSGAPILAFNTRAPKQVRDLAEHEGVEIRYYSIIYNLLDDVKDILSGMLEPERKESFLGYAQILQVFNITKVGKIAGCKINEGNIKRGCGVRLLRDDVVIHEGKLSTLKRFKDEVAEVTAGQECGMAFEGYQDLREGDLIECFDVQIIKRSL</sequence>
<dbReference type="EMBL" id="BPFZ01000006">
    <property type="protein sequence ID" value="GIU67010.1"/>
    <property type="molecule type" value="Genomic_DNA"/>
</dbReference>
<dbReference type="CDD" id="cd01887">
    <property type="entry name" value="IF2_eIF5B"/>
    <property type="match status" value="1"/>
</dbReference>
<dbReference type="Gene3D" id="2.40.30.10">
    <property type="entry name" value="Translation factors"/>
    <property type="match status" value="2"/>
</dbReference>
<dbReference type="InterPro" id="IPR044145">
    <property type="entry name" value="IF2_II"/>
</dbReference>
<dbReference type="InterPro" id="IPR013575">
    <property type="entry name" value="IF2_assoc_dom_bac"/>
</dbReference>
<feature type="compositionally biased region" description="Polar residues" evidence="10">
    <location>
        <begin position="174"/>
        <end position="184"/>
    </location>
</feature>
<evidence type="ECO:0000256" key="9">
    <source>
        <dbReference type="RuleBase" id="RU000644"/>
    </source>
</evidence>
<dbReference type="RefSeq" id="WP_284359727.1">
    <property type="nucleotide sequence ID" value="NZ_BPFZ01000006.1"/>
</dbReference>
<dbReference type="PANTHER" id="PTHR43381:SF5">
    <property type="entry name" value="TR-TYPE G DOMAIN-CONTAINING PROTEIN"/>
    <property type="match status" value="1"/>
</dbReference>
<accession>A0ABQ4PVP9</accession>
<dbReference type="SUPFAM" id="SSF52156">
    <property type="entry name" value="Initiation factor IF2/eIF5b, domain 3"/>
    <property type="match status" value="1"/>
</dbReference>
<comment type="caution">
    <text evidence="12">The sequence shown here is derived from an EMBL/GenBank/DDBJ whole genome shotgun (WGS) entry which is preliminary data.</text>
</comment>
<keyword evidence="4 8" id="KW-0396">Initiation factor</keyword>
<dbReference type="InterPro" id="IPR015760">
    <property type="entry name" value="TIF_IF2"/>
</dbReference>
<dbReference type="CDD" id="cd03702">
    <property type="entry name" value="IF2_mtIF2_II"/>
    <property type="match status" value="1"/>
</dbReference>
<keyword evidence="5 8" id="KW-0547">Nucleotide-binding</keyword>
<evidence type="ECO:0000256" key="6">
    <source>
        <dbReference type="ARBA" id="ARBA00022917"/>
    </source>
</evidence>
<dbReference type="NCBIfam" id="TIGR00231">
    <property type="entry name" value="small_GTP"/>
    <property type="match status" value="1"/>
</dbReference>
<comment type="subcellular location">
    <subcellularLocation>
        <location evidence="8">Cytoplasm</location>
    </subcellularLocation>
</comment>
<evidence type="ECO:0000313" key="12">
    <source>
        <dbReference type="EMBL" id="GIU67010.1"/>
    </source>
</evidence>
<dbReference type="InterPro" id="IPR023115">
    <property type="entry name" value="TIF_IF2_dom3"/>
</dbReference>
<dbReference type="InterPro" id="IPR000178">
    <property type="entry name" value="TF_IF2_bacterial-like"/>
</dbReference>
<evidence type="ECO:0000256" key="3">
    <source>
        <dbReference type="ARBA" id="ARBA00022490"/>
    </source>
</evidence>
<dbReference type="InterPro" id="IPR009000">
    <property type="entry name" value="Transl_B-barrel_sf"/>
</dbReference>
<dbReference type="InterPro" id="IPR036925">
    <property type="entry name" value="TIF_IF2_dom3_sf"/>
</dbReference>
<feature type="region of interest" description="Disordered" evidence="10">
    <location>
        <begin position="49"/>
        <end position="203"/>
    </location>
</feature>
<feature type="binding site" evidence="8">
    <location>
        <begin position="499"/>
        <end position="502"/>
    </location>
    <ligand>
        <name>GTP</name>
        <dbReference type="ChEBI" id="CHEBI:37565"/>
    </ligand>
</feature>
<dbReference type="InterPro" id="IPR005225">
    <property type="entry name" value="Small_GTP-bd"/>
</dbReference>
<evidence type="ECO:0000313" key="13">
    <source>
        <dbReference type="Proteomes" id="UP001161064"/>
    </source>
</evidence>
<name>A0ABQ4PVP9_9PROT</name>
<dbReference type="NCBIfam" id="TIGR00487">
    <property type="entry name" value="IF-2"/>
    <property type="match status" value="1"/>
</dbReference>
<protein>
    <recommendedName>
        <fullName evidence="2 8">Translation initiation factor IF-2</fullName>
    </recommendedName>
</protein>
<evidence type="ECO:0000256" key="8">
    <source>
        <dbReference type="HAMAP-Rule" id="MF_00100"/>
    </source>
</evidence>
<evidence type="ECO:0000256" key="4">
    <source>
        <dbReference type="ARBA" id="ARBA00022540"/>
    </source>
</evidence>
<dbReference type="Pfam" id="PF22042">
    <property type="entry name" value="EF-G_D2"/>
    <property type="match status" value="1"/>
</dbReference>
<dbReference type="Proteomes" id="UP001161064">
    <property type="component" value="Unassembled WGS sequence"/>
</dbReference>
<dbReference type="CDD" id="cd03692">
    <property type="entry name" value="mtIF2_IVc"/>
    <property type="match status" value="1"/>
</dbReference>
<dbReference type="InterPro" id="IPR053905">
    <property type="entry name" value="EF-G-like_DII"/>
</dbReference>
<dbReference type="PROSITE" id="PS51722">
    <property type="entry name" value="G_TR_2"/>
    <property type="match status" value="1"/>
</dbReference>
<dbReference type="InterPro" id="IPR006847">
    <property type="entry name" value="IF2_N"/>
</dbReference>
<keyword evidence="7 8" id="KW-0342">GTP-binding</keyword>
<dbReference type="Pfam" id="PF11987">
    <property type="entry name" value="IF-2"/>
    <property type="match status" value="1"/>
</dbReference>
<organism evidence="12 13">
    <name type="scientific">Candidatus Phycosocius spiralis</name>
    <dbReference type="NCBI Taxonomy" id="2815099"/>
    <lineage>
        <taxon>Bacteria</taxon>
        <taxon>Pseudomonadati</taxon>
        <taxon>Pseudomonadota</taxon>
        <taxon>Alphaproteobacteria</taxon>
        <taxon>Caulobacterales</taxon>
        <taxon>Caulobacterales incertae sedis</taxon>
        <taxon>Candidatus Phycosocius</taxon>
    </lineage>
</organism>
<feature type="region of interest" description="Disordered" evidence="10">
    <location>
        <begin position="1"/>
        <end position="31"/>
    </location>
</feature>
<dbReference type="Gene3D" id="3.40.50.300">
    <property type="entry name" value="P-loop containing nucleotide triphosphate hydrolases"/>
    <property type="match status" value="1"/>
</dbReference>
<reference evidence="12" key="1">
    <citation type="submission" date="2021-05" db="EMBL/GenBank/DDBJ databases">
        <authorList>
            <person name="Tanabe Y."/>
        </authorList>
    </citation>
    <scope>NUCLEOTIDE SEQUENCE</scope>
    <source>
        <strain evidence="12">BOTRYCO-1</strain>
    </source>
</reference>
<evidence type="ECO:0000256" key="2">
    <source>
        <dbReference type="ARBA" id="ARBA00020675"/>
    </source>
</evidence>
<evidence type="ECO:0000256" key="7">
    <source>
        <dbReference type="ARBA" id="ARBA00023134"/>
    </source>
</evidence>